<dbReference type="Proteomes" id="UP001054902">
    <property type="component" value="Unassembled WGS sequence"/>
</dbReference>
<feature type="compositionally biased region" description="Basic residues" evidence="1">
    <location>
        <begin position="129"/>
        <end position="145"/>
    </location>
</feature>
<evidence type="ECO:0000313" key="4">
    <source>
        <dbReference type="Proteomes" id="UP001054902"/>
    </source>
</evidence>
<dbReference type="PANTHER" id="PTHR48004:SF58">
    <property type="entry name" value="OS01G0162200 PROTEIN"/>
    <property type="match status" value="1"/>
</dbReference>
<dbReference type="AlphaFoldDB" id="A0AAD3D1T2"/>
<name>A0AAD3D1T2_9STRA</name>
<protein>
    <recommendedName>
        <fullName evidence="5">Leucine-rich repeat-containing N-terminal plant-type domain-containing protein</fullName>
    </recommendedName>
</protein>
<keyword evidence="2" id="KW-0732">Signal</keyword>
<evidence type="ECO:0000313" key="3">
    <source>
        <dbReference type="EMBL" id="GFH56154.1"/>
    </source>
</evidence>
<dbReference type="InterPro" id="IPR052941">
    <property type="entry name" value="StomDev_PlantInt_Reg"/>
</dbReference>
<evidence type="ECO:0000256" key="1">
    <source>
        <dbReference type="SAM" id="MobiDB-lite"/>
    </source>
</evidence>
<accession>A0AAD3D1T2</accession>
<feature type="signal peptide" evidence="2">
    <location>
        <begin position="1"/>
        <end position="19"/>
    </location>
</feature>
<dbReference type="InterPro" id="IPR032675">
    <property type="entry name" value="LRR_dom_sf"/>
</dbReference>
<feature type="chain" id="PRO_5041972122" description="Leucine-rich repeat-containing N-terminal plant-type domain-containing protein" evidence="2">
    <location>
        <begin position="20"/>
        <end position="665"/>
    </location>
</feature>
<organism evidence="3 4">
    <name type="scientific">Chaetoceros tenuissimus</name>
    <dbReference type="NCBI Taxonomy" id="426638"/>
    <lineage>
        <taxon>Eukaryota</taxon>
        <taxon>Sar</taxon>
        <taxon>Stramenopiles</taxon>
        <taxon>Ochrophyta</taxon>
        <taxon>Bacillariophyta</taxon>
        <taxon>Coscinodiscophyceae</taxon>
        <taxon>Chaetocerotophycidae</taxon>
        <taxon>Chaetocerotales</taxon>
        <taxon>Chaetocerotaceae</taxon>
        <taxon>Chaetoceros</taxon>
    </lineage>
</organism>
<comment type="caution">
    <text evidence="3">The sequence shown here is derived from an EMBL/GenBank/DDBJ whole genome shotgun (WGS) entry which is preliminary data.</text>
</comment>
<dbReference type="Gene3D" id="3.80.10.10">
    <property type="entry name" value="Ribonuclease Inhibitor"/>
    <property type="match status" value="3"/>
</dbReference>
<reference evidence="3 4" key="1">
    <citation type="journal article" date="2021" name="Sci. Rep.">
        <title>The genome of the diatom Chaetoceros tenuissimus carries an ancient integrated fragment of an extant virus.</title>
        <authorList>
            <person name="Hongo Y."/>
            <person name="Kimura K."/>
            <person name="Takaki Y."/>
            <person name="Yoshida Y."/>
            <person name="Baba S."/>
            <person name="Kobayashi G."/>
            <person name="Nagasaki K."/>
            <person name="Hano T."/>
            <person name="Tomaru Y."/>
        </authorList>
    </citation>
    <scope>NUCLEOTIDE SEQUENCE [LARGE SCALE GENOMIC DNA]</scope>
    <source>
        <strain evidence="3 4">NIES-3715</strain>
    </source>
</reference>
<evidence type="ECO:0000256" key="2">
    <source>
        <dbReference type="SAM" id="SignalP"/>
    </source>
</evidence>
<proteinExistence type="predicted"/>
<sequence>MKIIKTCAVALALAPCVSGQDEAREKMEVMERKTSLRRSRVRQLFGFNIFSGEPIDYSNLDGGESLAKHYEETVRKGSKSSKTSGKGKGSKSSKGKGSHDCYEYDDVNPSSKSPGNRQLYGKSYNQMRRGAKSSKGKGSKSKGSKSSKTYNDCDAVPTAPPTAPPVIANLGPTAAPTPITCDSQNGRLIDIATISNEVLGTGNTSPAEAAALDWLTNTDTSNSCADGGVAMRERFILALFYYRTDGDNWVNSSGWLSTNDHCTTWFGIECQSPITQDANVSRVYSISLNENNVSGEIPSEFSMLSDLGILKLFNNQLFGQIPGSLYELPNLIFIDVESNNLQGTAFNDNVMKATNLLALRLSFNNFQASSIPSNIGVFTQLKQLWIAGAEITGQIPPEITNLSELEQFFAFENKLRGTIPDLSTLRNLERINLADNQLIGSFPESLGNLPSLNRIVLSNNLLDGQLTTSVGNLILLEEFLIANNTLTGPFPSTEFSNLSRMVSLDLENNEFIGFLPNYSDWNALSFININNNGFFGSIDASLFEKQDLQRVYFSNNTLTGPVPYFGASENLIDLWLNGNFLDGTIPNVDFLPNITEVLLSDNLLEGPMPQSICDLRDEDSDFFVPSFEFLHADCLPPSGTDQPNNQCDYPECCTTCTVGKIAYNR</sequence>
<dbReference type="InterPro" id="IPR001611">
    <property type="entry name" value="Leu-rich_rpt"/>
</dbReference>
<dbReference type="Pfam" id="PF00560">
    <property type="entry name" value="LRR_1"/>
    <property type="match status" value="1"/>
</dbReference>
<evidence type="ECO:0008006" key="5">
    <source>
        <dbReference type="Google" id="ProtNLM"/>
    </source>
</evidence>
<dbReference type="EMBL" id="BLLK01000051">
    <property type="protein sequence ID" value="GFH56154.1"/>
    <property type="molecule type" value="Genomic_DNA"/>
</dbReference>
<dbReference type="PANTHER" id="PTHR48004">
    <property type="entry name" value="OS01G0149700 PROTEIN"/>
    <property type="match status" value="1"/>
</dbReference>
<gene>
    <name evidence="3" type="ORF">CTEN210_12630</name>
</gene>
<keyword evidence="4" id="KW-1185">Reference proteome</keyword>
<feature type="region of interest" description="Disordered" evidence="1">
    <location>
        <begin position="71"/>
        <end position="158"/>
    </location>
</feature>
<dbReference type="SUPFAM" id="SSF52058">
    <property type="entry name" value="L domain-like"/>
    <property type="match status" value="1"/>
</dbReference>